<dbReference type="GO" id="GO:0006412">
    <property type="term" value="P:translation"/>
    <property type="evidence" value="ECO:0007669"/>
    <property type="project" value="UniProtKB-UniRule"/>
</dbReference>
<comment type="subunit">
    <text evidence="4">Part of the 50S ribosomal subunit. Contacts protein L29, and trigger factor when it is bound to the ribosome.</text>
</comment>
<dbReference type="Pfam" id="PF00276">
    <property type="entry name" value="Ribosomal_L23"/>
    <property type="match status" value="1"/>
</dbReference>
<evidence type="ECO:0000256" key="4">
    <source>
        <dbReference type="HAMAP-Rule" id="MF_01369"/>
    </source>
</evidence>
<comment type="function">
    <text evidence="4">One of the early assembly proteins it binds 23S rRNA. One of the proteins that surrounds the polypeptide exit tunnel on the outside of the ribosome. Forms the main docking site for trigger factor binding to the ribosome.</text>
</comment>
<dbReference type="InterPro" id="IPR012677">
    <property type="entry name" value="Nucleotide-bd_a/b_plait_sf"/>
</dbReference>
<accession>A0A1F4UJM6</accession>
<dbReference type="Gene3D" id="3.30.70.330">
    <property type="match status" value="1"/>
</dbReference>
<proteinExistence type="inferred from homology"/>
<sequence>MRVSNVIKKPILTEKSMGMEVDYGYVFEVDMHSSKGVIAKELKRVYGVDARVIKTAIMPGKKRRIIGTRRFTKTKKWKKAYIKLVQGQKLDLVGK</sequence>
<keyword evidence="4" id="KW-0699">rRNA-binding</keyword>
<keyword evidence="2 4" id="KW-0689">Ribosomal protein</keyword>
<dbReference type="InterPro" id="IPR012678">
    <property type="entry name" value="Ribosomal_uL23/eL15/eS24_sf"/>
</dbReference>
<dbReference type="GO" id="GO:1990904">
    <property type="term" value="C:ribonucleoprotein complex"/>
    <property type="evidence" value="ECO:0007669"/>
    <property type="project" value="UniProtKB-KW"/>
</dbReference>
<dbReference type="AlphaFoldDB" id="A0A1F4UJM6"/>
<keyword evidence="4" id="KW-0694">RNA-binding</keyword>
<evidence type="ECO:0000256" key="3">
    <source>
        <dbReference type="ARBA" id="ARBA00023274"/>
    </source>
</evidence>
<evidence type="ECO:0000256" key="1">
    <source>
        <dbReference type="ARBA" id="ARBA00006700"/>
    </source>
</evidence>
<dbReference type="InterPro" id="IPR013025">
    <property type="entry name" value="Ribosomal_uL23-like"/>
</dbReference>
<keyword evidence="3 4" id="KW-0687">Ribonucleoprotein</keyword>
<dbReference type="GO" id="GO:0019843">
    <property type="term" value="F:rRNA binding"/>
    <property type="evidence" value="ECO:0007669"/>
    <property type="project" value="UniProtKB-UniRule"/>
</dbReference>
<name>A0A1F4UJM6_UNCKA</name>
<dbReference type="Proteomes" id="UP000178615">
    <property type="component" value="Unassembled WGS sequence"/>
</dbReference>
<reference evidence="5 6" key="1">
    <citation type="journal article" date="2016" name="Nat. Commun.">
        <title>Thousands of microbial genomes shed light on interconnected biogeochemical processes in an aquifer system.</title>
        <authorList>
            <person name="Anantharaman K."/>
            <person name="Brown C.T."/>
            <person name="Hug L.A."/>
            <person name="Sharon I."/>
            <person name="Castelle C.J."/>
            <person name="Probst A.J."/>
            <person name="Thomas B.C."/>
            <person name="Singh A."/>
            <person name="Wilkins M.J."/>
            <person name="Karaoz U."/>
            <person name="Brodie E.L."/>
            <person name="Williams K.H."/>
            <person name="Hubbard S.S."/>
            <person name="Banfield J.F."/>
        </authorList>
    </citation>
    <scope>NUCLEOTIDE SEQUENCE [LARGE SCALE GENOMIC DNA]</scope>
</reference>
<dbReference type="GO" id="GO:0005840">
    <property type="term" value="C:ribosome"/>
    <property type="evidence" value="ECO:0007669"/>
    <property type="project" value="UniProtKB-KW"/>
</dbReference>
<dbReference type="HAMAP" id="MF_01369_B">
    <property type="entry name" value="Ribosomal_uL23_B"/>
    <property type="match status" value="1"/>
</dbReference>
<dbReference type="SUPFAM" id="SSF54189">
    <property type="entry name" value="Ribosomal proteins S24e, L23 and L15e"/>
    <property type="match status" value="1"/>
</dbReference>
<protein>
    <recommendedName>
        <fullName evidence="4">Large ribosomal subunit protein uL23</fullName>
    </recommendedName>
</protein>
<dbReference type="GO" id="GO:0003735">
    <property type="term" value="F:structural constituent of ribosome"/>
    <property type="evidence" value="ECO:0007669"/>
    <property type="project" value="InterPro"/>
</dbReference>
<comment type="similarity">
    <text evidence="1 4">Belongs to the universal ribosomal protein uL23 family.</text>
</comment>
<gene>
    <name evidence="4" type="primary">rplW</name>
    <name evidence="5" type="ORF">A2V49_00015</name>
</gene>
<comment type="caution">
    <text evidence="5">The sequence shown here is derived from an EMBL/GenBank/DDBJ whole genome shotgun (WGS) entry which is preliminary data.</text>
</comment>
<dbReference type="EMBL" id="MEUV01000046">
    <property type="protein sequence ID" value="OGC45161.1"/>
    <property type="molecule type" value="Genomic_DNA"/>
</dbReference>
<evidence type="ECO:0000313" key="5">
    <source>
        <dbReference type="EMBL" id="OGC45161.1"/>
    </source>
</evidence>
<organism evidence="5 6">
    <name type="scientific">candidate division WWE3 bacterium RBG_19FT_COMBO_34_6</name>
    <dbReference type="NCBI Taxonomy" id="1802612"/>
    <lineage>
        <taxon>Bacteria</taxon>
        <taxon>Katanobacteria</taxon>
    </lineage>
</organism>
<evidence type="ECO:0000256" key="2">
    <source>
        <dbReference type="ARBA" id="ARBA00022980"/>
    </source>
</evidence>
<evidence type="ECO:0000313" key="6">
    <source>
        <dbReference type="Proteomes" id="UP000178615"/>
    </source>
</evidence>